<dbReference type="PANTHER" id="PTHR24276:SF91">
    <property type="entry name" value="AT26814P-RELATED"/>
    <property type="match status" value="1"/>
</dbReference>
<keyword evidence="4" id="KW-0732">Signal</keyword>
<comment type="similarity">
    <text evidence="1">Belongs to the peptidase S1 family.</text>
</comment>
<name>A0ABR0T456_9HYPO</name>
<evidence type="ECO:0000313" key="7">
    <source>
        <dbReference type="Proteomes" id="UP001338125"/>
    </source>
</evidence>
<dbReference type="InterPro" id="IPR009003">
    <property type="entry name" value="Peptidase_S1_PA"/>
</dbReference>
<dbReference type="PROSITE" id="PS00134">
    <property type="entry name" value="TRYPSIN_HIS"/>
    <property type="match status" value="1"/>
</dbReference>
<dbReference type="SMART" id="SM00020">
    <property type="entry name" value="Tryp_SPc"/>
    <property type="match status" value="1"/>
</dbReference>
<evidence type="ECO:0000256" key="2">
    <source>
        <dbReference type="ARBA" id="ARBA00023157"/>
    </source>
</evidence>
<evidence type="ECO:0000256" key="4">
    <source>
        <dbReference type="SAM" id="SignalP"/>
    </source>
</evidence>
<dbReference type="InterPro" id="IPR001254">
    <property type="entry name" value="Trypsin_dom"/>
</dbReference>
<dbReference type="InterPro" id="IPR043504">
    <property type="entry name" value="Peptidase_S1_PA_chymotrypsin"/>
</dbReference>
<comment type="caution">
    <text evidence="6">The sequence shown here is derived from an EMBL/GenBank/DDBJ whole genome shotgun (WGS) entry which is preliminary data.</text>
</comment>
<dbReference type="PRINTS" id="PR00722">
    <property type="entry name" value="CHYMOTRYPSIN"/>
</dbReference>
<dbReference type="Gene3D" id="2.40.10.10">
    <property type="entry name" value="Trypsin-like serine proteases"/>
    <property type="match status" value="1"/>
</dbReference>
<gene>
    <name evidence="6" type="ORF">PT974_01611</name>
</gene>
<dbReference type="InterPro" id="IPR033116">
    <property type="entry name" value="TRYPSIN_SER"/>
</dbReference>
<dbReference type="Proteomes" id="UP001338125">
    <property type="component" value="Unassembled WGS sequence"/>
</dbReference>
<keyword evidence="3" id="KW-0645">Protease</keyword>
<evidence type="ECO:0000256" key="3">
    <source>
        <dbReference type="RuleBase" id="RU363034"/>
    </source>
</evidence>
<dbReference type="PROSITE" id="PS00135">
    <property type="entry name" value="TRYPSIN_SER"/>
    <property type="match status" value="1"/>
</dbReference>
<dbReference type="CDD" id="cd00190">
    <property type="entry name" value="Tryp_SPc"/>
    <property type="match status" value="1"/>
</dbReference>
<organism evidence="6 7">
    <name type="scientific">Cladobotryum mycophilum</name>
    <dbReference type="NCBI Taxonomy" id="491253"/>
    <lineage>
        <taxon>Eukaryota</taxon>
        <taxon>Fungi</taxon>
        <taxon>Dikarya</taxon>
        <taxon>Ascomycota</taxon>
        <taxon>Pezizomycotina</taxon>
        <taxon>Sordariomycetes</taxon>
        <taxon>Hypocreomycetidae</taxon>
        <taxon>Hypocreales</taxon>
        <taxon>Hypocreaceae</taxon>
        <taxon>Cladobotryum</taxon>
    </lineage>
</organism>
<evidence type="ECO:0000259" key="5">
    <source>
        <dbReference type="PROSITE" id="PS50240"/>
    </source>
</evidence>
<evidence type="ECO:0000256" key="1">
    <source>
        <dbReference type="ARBA" id="ARBA00007664"/>
    </source>
</evidence>
<feature type="chain" id="PRO_5045673870" evidence="4">
    <location>
        <begin position="20"/>
        <end position="258"/>
    </location>
</feature>
<feature type="domain" description="Peptidase S1" evidence="5">
    <location>
        <begin position="28"/>
        <end position="257"/>
    </location>
</feature>
<dbReference type="InterPro" id="IPR050430">
    <property type="entry name" value="Peptidase_S1"/>
</dbReference>
<keyword evidence="3" id="KW-0720">Serine protease</keyword>
<keyword evidence="7" id="KW-1185">Reference proteome</keyword>
<keyword evidence="3" id="KW-0378">Hydrolase</keyword>
<dbReference type="PANTHER" id="PTHR24276">
    <property type="entry name" value="POLYSERASE-RELATED"/>
    <property type="match status" value="1"/>
</dbReference>
<feature type="signal peptide" evidence="4">
    <location>
        <begin position="1"/>
        <end position="19"/>
    </location>
</feature>
<dbReference type="InterPro" id="IPR018114">
    <property type="entry name" value="TRYPSIN_HIS"/>
</dbReference>
<reference evidence="6 7" key="1">
    <citation type="submission" date="2024-01" db="EMBL/GenBank/DDBJ databases">
        <title>Complete genome of Cladobotryum mycophilum ATHUM6906.</title>
        <authorList>
            <person name="Christinaki A.C."/>
            <person name="Myridakis A.I."/>
            <person name="Kouvelis V.N."/>
        </authorList>
    </citation>
    <scope>NUCLEOTIDE SEQUENCE [LARGE SCALE GENOMIC DNA]</scope>
    <source>
        <strain evidence="6 7">ATHUM6906</strain>
    </source>
</reference>
<dbReference type="PROSITE" id="PS50240">
    <property type="entry name" value="TRYPSIN_DOM"/>
    <property type="match status" value="1"/>
</dbReference>
<accession>A0ABR0T456</accession>
<proteinExistence type="inferred from homology"/>
<evidence type="ECO:0000313" key="6">
    <source>
        <dbReference type="EMBL" id="KAK5999220.1"/>
    </source>
</evidence>
<dbReference type="Pfam" id="PF00089">
    <property type="entry name" value="Trypsin"/>
    <property type="match status" value="1"/>
</dbReference>
<dbReference type="EMBL" id="JAVFKD010000001">
    <property type="protein sequence ID" value="KAK5999220.1"/>
    <property type="molecule type" value="Genomic_DNA"/>
</dbReference>
<dbReference type="SUPFAM" id="SSF50494">
    <property type="entry name" value="Trypsin-like serine proteases"/>
    <property type="match status" value="1"/>
</dbReference>
<sequence>MHLHTHTISIISTAALTLAAVVPRADEIVGGQDGNIIDFPYQVSLQLLGAHFCGGSIIGPKHIVTAAHCVWGWSPQHLNIRAGSDDSHDGGQLVHVSAINTHPNYSSVTIDSDIAILTLVNDLKFGPGVEPIGLADAGAGLPDEGTPCVVSGWGGLWSGGPSPSTLQYLNESVLNRDQCDRNYQSQGAPLTDSMFCAGFFEGGKDSCQGDSGGPLVDTDANLLIGVVSWGFGCGAERYPGVYTSVSKFRQFLTDNSGI</sequence>
<keyword evidence="2" id="KW-1015">Disulfide bond</keyword>
<dbReference type="InterPro" id="IPR001314">
    <property type="entry name" value="Peptidase_S1A"/>
</dbReference>
<protein>
    <submittedName>
        <fullName evidence="6">Trypsin-1</fullName>
    </submittedName>
</protein>